<evidence type="ECO:0000313" key="3">
    <source>
        <dbReference type="Proteomes" id="UP000742460"/>
    </source>
</evidence>
<dbReference type="Proteomes" id="UP000742460">
    <property type="component" value="Unassembled WGS sequence"/>
</dbReference>
<dbReference type="InterPro" id="IPR014922">
    <property type="entry name" value="YdhG-like"/>
</dbReference>
<dbReference type="Gene3D" id="1.10.150.20">
    <property type="entry name" value="5' to 3' exonuclease, C-terminal subdomain"/>
    <property type="match status" value="1"/>
</dbReference>
<dbReference type="InterPro" id="IPR043502">
    <property type="entry name" value="DNA/RNA_pol_sf"/>
</dbReference>
<dbReference type="SUPFAM" id="SSF56672">
    <property type="entry name" value="DNA/RNA polymerases"/>
    <property type="match status" value="1"/>
</dbReference>
<reference evidence="2" key="1">
    <citation type="journal article" date="2021" name="PeerJ">
        <title>Extensive microbial diversity within the chicken gut microbiome revealed by metagenomics and culture.</title>
        <authorList>
            <person name="Gilroy R."/>
            <person name="Ravi A."/>
            <person name="Getino M."/>
            <person name="Pursley I."/>
            <person name="Horton D.L."/>
            <person name="Alikhan N.F."/>
            <person name="Baker D."/>
            <person name="Gharbi K."/>
            <person name="Hall N."/>
            <person name="Watson M."/>
            <person name="Adriaenssens E.M."/>
            <person name="Foster-Nyarko E."/>
            <person name="Jarju S."/>
            <person name="Secka A."/>
            <person name="Antonio M."/>
            <person name="Oren A."/>
            <person name="Chaudhuri R.R."/>
            <person name="La Ragione R."/>
            <person name="Hildebrand F."/>
            <person name="Pallen M.J."/>
        </authorList>
    </citation>
    <scope>NUCLEOTIDE SEQUENCE</scope>
    <source>
        <strain evidence="2">ChiGjej5B5-22894</strain>
    </source>
</reference>
<comment type="caution">
    <text evidence="2">The sequence shown here is derived from an EMBL/GenBank/DDBJ whole genome shotgun (WGS) entry which is preliminary data.</text>
</comment>
<feature type="domain" description="YdhG-like" evidence="1">
    <location>
        <begin position="115"/>
        <end position="215"/>
    </location>
</feature>
<sequence>MDALSTPIADVPGVGRPAAGALAEHGLHTVGDLAGRDWTQLQQLHGVGPAAGRRLQAVLAEHGASLVGPPAPQERGTVLTEGATGKVAKDIVTHATEVDPAQYVAGLEARRSREGARLLEMYGEATGERATMWGPSMIGFGEVHYRYATGREGDTFRIGFSPRKAELALYGLQGHPRSEELLGRLGRHRTGAACVWVRSLDVIDTEVLAELVAHAWEQGSES</sequence>
<protein>
    <submittedName>
        <fullName evidence="2">Helix-hairpin-helix domain-containing protein</fullName>
    </submittedName>
</protein>
<dbReference type="Pfam" id="PF08818">
    <property type="entry name" value="DUF1801"/>
    <property type="match status" value="1"/>
</dbReference>
<organism evidence="2 3">
    <name type="scientific">Brachybacterium massiliense</name>
    <dbReference type="NCBI Taxonomy" id="1755098"/>
    <lineage>
        <taxon>Bacteria</taxon>
        <taxon>Bacillati</taxon>
        <taxon>Actinomycetota</taxon>
        <taxon>Actinomycetes</taxon>
        <taxon>Micrococcales</taxon>
        <taxon>Dermabacteraceae</taxon>
        <taxon>Brachybacterium</taxon>
    </lineage>
</organism>
<reference evidence="2" key="2">
    <citation type="submission" date="2021-09" db="EMBL/GenBank/DDBJ databases">
        <authorList>
            <person name="Gilroy R."/>
        </authorList>
    </citation>
    <scope>NUCLEOTIDE SEQUENCE</scope>
    <source>
        <strain evidence="2">ChiGjej5B5-22894</strain>
    </source>
</reference>
<dbReference type="AlphaFoldDB" id="A0A921MUG0"/>
<gene>
    <name evidence="2" type="ORF">K8V81_01360</name>
</gene>
<dbReference type="Pfam" id="PF14520">
    <property type="entry name" value="HHH_5"/>
    <property type="match status" value="1"/>
</dbReference>
<dbReference type="EMBL" id="DYUE01000041">
    <property type="protein sequence ID" value="HJG90349.1"/>
    <property type="molecule type" value="Genomic_DNA"/>
</dbReference>
<evidence type="ECO:0000313" key="2">
    <source>
        <dbReference type="EMBL" id="HJG90349.1"/>
    </source>
</evidence>
<evidence type="ECO:0000259" key="1">
    <source>
        <dbReference type="Pfam" id="PF08818"/>
    </source>
</evidence>
<accession>A0A921MUG0</accession>
<name>A0A921MUG0_9MICO</name>
<proteinExistence type="predicted"/>